<evidence type="ECO:0000256" key="2">
    <source>
        <dbReference type="ARBA" id="ARBA00022448"/>
    </source>
</evidence>
<dbReference type="Pfam" id="PF04290">
    <property type="entry name" value="DctQ"/>
    <property type="match status" value="1"/>
</dbReference>
<keyword evidence="7 9" id="KW-0472">Membrane</keyword>
<keyword evidence="12" id="KW-1185">Reference proteome</keyword>
<evidence type="ECO:0000256" key="7">
    <source>
        <dbReference type="ARBA" id="ARBA00023136"/>
    </source>
</evidence>
<reference evidence="11 12" key="1">
    <citation type="submission" date="2023-01" db="EMBL/GenBank/DDBJ databases">
        <title>Complete genome sequence of Roseicyclus marinus strain Dej080120_10.</title>
        <authorList>
            <person name="Ueki S."/>
            <person name="Maruyama F."/>
        </authorList>
    </citation>
    <scope>NUCLEOTIDE SEQUENCE [LARGE SCALE GENOMIC DNA]</scope>
    <source>
        <strain evidence="11 12">Dej080120_10</strain>
    </source>
</reference>
<dbReference type="PANTHER" id="PTHR35011:SF10">
    <property type="entry name" value="TRAP TRANSPORTER SMALL PERMEASE PROTEIN"/>
    <property type="match status" value="1"/>
</dbReference>
<gene>
    <name evidence="11" type="ORF">MACH21_31320</name>
</gene>
<dbReference type="InterPro" id="IPR055348">
    <property type="entry name" value="DctQ"/>
</dbReference>
<keyword evidence="4 9" id="KW-0997">Cell inner membrane</keyword>
<feature type="transmembrane region" description="Helical" evidence="9">
    <location>
        <begin position="144"/>
        <end position="164"/>
    </location>
</feature>
<dbReference type="InterPro" id="IPR007387">
    <property type="entry name" value="TRAP_DctQ"/>
</dbReference>
<dbReference type="GO" id="GO:0022857">
    <property type="term" value="F:transmembrane transporter activity"/>
    <property type="evidence" value="ECO:0007669"/>
    <property type="project" value="UniProtKB-UniRule"/>
</dbReference>
<evidence type="ECO:0000313" key="11">
    <source>
        <dbReference type="EMBL" id="BDW86955.1"/>
    </source>
</evidence>
<dbReference type="PANTHER" id="PTHR35011">
    <property type="entry name" value="2,3-DIKETO-L-GULONATE TRAP TRANSPORTER SMALL PERMEASE PROTEIN YIAM"/>
    <property type="match status" value="1"/>
</dbReference>
<dbReference type="GO" id="GO:0005886">
    <property type="term" value="C:plasma membrane"/>
    <property type="evidence" value="ECO:0007669"/>
    <property type="project" value="UniProtKB-SubCell"/>
</dbReference>
<evidence type="ECO:0000256" key="6">
    <source>
        <dbReference type="ARBA" id="ARBA00022989"/>
    </source>
</evidence>
<feature type="domain" description="Tripartite ATP-independent periplasmic transporters DctQ component" evidence="10">
    <location>
        <begin position="40"/>
        <end position="168"/>
    </location>
</feature>
<evidence type="ECO:0000256" key="1">
    <source>
        <dbReference type="ARBA" id="ARBA00004429"/>
    </source>
</evidence>
<evidence type="ECO:0000256" key="4">
    <source>
        <dbReference type="ARBA" id="ARBA00022519"/>
    </source>
</evidence>
<evidence type="ECO:0000259" key="10">
    <source>
        <dbReference type="Pfam" id="PF04290"/>
    </source>
</evidence>
<evidence type="ECO:0000256" key="5">
    <source>
        <dbReference type="ARBA" id="ARBA00022692"/>
    </source>
</evidence>
<dbReference type="AlphaFoldDB" id="A0AA48KM95"/>
<comment type="subunit">
    <text evidence="9">The complex comprises the extracytoplasmic solute receptor protein and the two transmembrane proteins.</text>
</comment>
<dbReference type="Proteomes" id="UP001337723">
    <property type="component" value="Chromosome"/>
</dbReference>
<sequence>MATLPSAGAARTGNNLFLRIVAGLSTLCGWIAAAMILSAVLITCQMIFIRFVLGQSTIWQTEAVIYLVLASTLLGLPYVQLMRGHVNVDLMPLWTKGPMRKALAFLVLGSSIVIIGVMAFYAYEMWHFAWARGWRSETVWAVRLWIPYLAMPVGFGLYLLQLGADMYALAFGIEKPFGLEDN</sequence>
<proteinExistence type="inferred from homology"/>
<keyword evidence="5 9" id="KW-0812">Transmembrane</keyword>
<keyword evidence="2 9" id="KW-0813">Transport</keyword>
<evidence type="ECO:0000313" key="12">
    <source>
        <dbReference type="Proteomes" id="UP001337723"/>
    </source>
</evidence>
<dbReference type="EMBL" id="AP027266">
    <property type="protein sequence ID" value="BDW86955.1"/>
    <property type="molecule type" value="Genomic_DNA"/>
</dbReference>
<evidence type="ECO:0000256" key="3">
    <source>
        <dbReference type="ARBA" id="ARBA00022475"/>
    </source>
</evidence>
<protein>
    <recommendedName>
        <fullName evidence="9">TRAP transporter small permease protein</fullName>
    </recommendedName>
</protein>
<keyword evidence="6 9" id="KW-1133">Transmembrane helix</keyword>
<keyword evidence="3" id="KW-1003">Cell membrane</keyword>
<name>A0AA48KM95_9RHOB</name>
<feature type="transmembrane region" description="Helical" evidence="9">
    <location>
        <begin position="102"/>
        <end position="123"/>
    </location>
</feature>
<dbReference type="GO" id="GO:0015740">
    <property type="term" value="P:C4-dicarboxylate transport"/>
    <property type="evidence" value="ECO:0007669"/>
    <property type="project" value="TreeGrafter"/>
</dbReference>
<evidence type="ECO:0000256" key="9">
    <source>
        <dbReference type="RuleBase" id="RU369079"/>
    </source>
</evidence>
<organism evidence="11 12">
    <name type="scientific">Roseicyclus marinus</name>
    <dbReference type="NCBI Taxonomy" id="2161673"/>
    <lineage>
        <taxon>Bacteria</taxon>
        <taxon>Pseudomonadati</taxon>
        <taxon>Pseudomonadota</taxon>
        <taxon>Alphaproteobacteria</taxon>
        <taxon>Rhodobacterales</taxon>
        <taxon>Roseobacteraceae</taxon>
        <taxon>Roseicyclus</taxon>
    </lineage>
</organism>
<feature type="transmembrane region" description="Helical" evidence="9">
    <location>
        <begin position="20"/>
        <end position="42"/>
    </location>
</feature>
<comment type="subcellular location">
    <subcellularLocation>
        <location evidence="1 9">Cell inner membrane</location>
        <topology evidence="1 9">Multi-pass membrane protein</topology>
    </subcellularLocation>
</comment>
<feature type="transmembrane region" description="Helical" evidence="9">
    <location>
        <begin position="63"/>
        <end position="82"/>
    </location>
</feature>
<accession>A0AA48KM95</accession>
<dbReference type="RefSeq" id="WP_338273055.1">
    <property type="nucleotide sequence ID" value="NZ_AP027266.1"/>
</dbReference>
<comment type="similarity">
    <text evidence="8 9">Belongs to the TRAP transporter small permease family.</text>
</comment>
<comment type="function">
    <text evidence="9">Part of the tripartite ATP-independent periplasmic (TRAP) transport system.</text>
</comment>
<evidence type="ECO:0000256" key="8">
    <source>
        <dbReference type="ARBA" id="ARBA00038436"/>
    </source>
</evidence>
<dbReference type="KEGG" id="rmai:MACH21_31320"/>